<sequence length="178" mass="21077">MPRKRKGPERIVGNVPSEVMKAAIQKMEQGTKLTQVCREFDITVTTLWRYWKKSMNKSEEEKRSIHFAPNYDVNRVFSEEQERDLKDYLVLASKIHHGLTRLKTRLLAYELAQRNNLKMPPSWKEHKMAGPDWLKGFRKRWPELSMRKPEATSLARCSSFNRTTVNEFFNNVKSAYQK</sequence>
<dbReference type="GO" id="GO:0003677">
    <property type="term" value="F:DNA binding"/>
    <property type="evidence" value="ECO:0007669"/>
    <property type="project" value="InterPro"/>
</dbReference>
<dbReference type="InterPro" id="IPR006120">
    <property type="entry name" value="Resolvase_HTH_dom"/>
</dbReference>
<feature type="non-terminal residue" evidence="2">
    <location>
        <position position="178"/>
    </location>
</feature>
<reference evidence="2" key="1">
    <citation type="submission" date="2013-07" db="EMBL/GenBank/DDBJ databases">
        <title>Midgut Transcriptome Profiling of Anoplphora glabripennis, a Lignocellulose Degrading, Wood-Boring Cerambycid.</title>
        <authorList>
            <person name="Scully E.D."/>
            <person name="Hoover K."/>
            <person name="Carlson J.E."/>
            <person name="Tien M."/>
            <person name="Geib S.M."/>
        </authorList>
    </citation>
    <scope>NUCLEOTIDE SEQUENCE</scope>
</reference>
<evidence type="ECO:0000259" key="1">
    <source>
        <dbReference type="Pfam" id="PF02796"/>
    </source>
</evidence>
<feature type="domain" description="Resolvase HTH" evidence="1">
    <location>
        <begin position="22"/>
        <end position="53"/>
    </location>
</feature>
<dbReference type="AlphaFoldDB" id="V5GM77"/>
<organism evidence="2">
    <name type="scientific">Anoplophora glabripennis</name>
    <name type="common">Asian longhorn beetle</name>
    <name type="synonym">Anoplophora nobilis</name>
    <dbReference type="NCBI Taxonomy" id="217634"/>
    <lineage>
        <taxon>Eukaryota</taxon>
        <taxon>Metazoa</taxon>
        <taxon>Ecdysozoa</taxon>
        <taxon>Arthropoda</taxon>
        <taxon>Hexapoda</taxon>
        <taxon>Insecta</taxon>
        <taxon>Pterygota</taxon>
        <taxon>Neoptera</taxon>
        <taxon>Endopterygota</taxon>
        <taxon>Coleoptera</taxon>
        <taxon>Polyphaga</taxon>
        <taxon>Cucujiformia</taxon>
        <taxon>Chrysomeloidea</taxon>
        <taxon>Cerambycidae</taxon>
        <taxon>Lamiinae</taxon>
        <taxon>Lamiini</taxon>
        <taxon>Anoplophora</taxon>
    </lineage>
</organism>
<dbReference type="GO" id="GO:0000150">
    <property type="term" value="F:DNA strand exchange activity"/>
    <property type="evidence" value="ECO:0007669"/>
    <property type="project" value="InterPro"/>
</dbReference>
<accession>V5GM77</accession>
<protein>
    <recommendedName>
        <fullName evidence="1">Resolvase HTH domain-containing protein</fullName>
    </recommendedName>
</protein>
<proteinExistence type="predicted"/>
<dbReference type="Pfam" id="PF02796">
    <property type="entry name" value="HTH_7"/>
    <property type="match status" value="1"/>
</dbReference>
<name>V5GM77_ANOGL</name>
<evidence type="ECO:0000313" key="2">
    <source>
        <dbReference type="EMBL" id="JAB61453.1"/>
    </source>
</evidence>
<dbReference type="EMBL" id="GALX01007013">
    <property type="protein sequence ID" value="JAB61453.1"/>
    <property type="molecule type" value="Transcribed_RNA"/>
</dbReference>